<evidence type="ECO:0000313" key="6">
    <source>
        <dbReference type="EMBL" id="ACV08350.1"/>
    </source>
</evidence>
<proteinExistence type="predicted"/>
<dbReference type="PANTHER" id="PTHR30055:SF234">
    <property type="entry name" value="HTH-TYPE TRANSCRIPTIONAL REGULATOR BETI"/>
    <property type="match status" value="1"/>
</dbReference>
<evidence type="ECO:0000313" key="7">
    <source>
        <dbReference type="Proteomes" id="UP000000628"/>
    </source>
</evidence>
<evidence type="ECO:0000256" key="2">
    <source>
        <dbReference type="ARBA" id="ARBA00023125"/>
    </source>
</evidence>
<dbReference type="InterPro" id="IPR009057">
    <property type="entry name" value="Homeodomain-like_sf"/>
</dbReference>
<dbReference type="PANTHER" id="PTHR30055">
    <property type="entry name" value="HTH-TYPE TRANSCRIPTIONAL REGULATOR RUTR"/>
    <property type="match status" value="1"/>
</dbReference>
<evidence type="ECO:0000259" key="5">
    <source>
        <dbReference type="PROSITE" id="PS50977"/>
    </source>
</evidence>
<dbReference type="Gene3D" id="1.10.357.10">
    <property type="entry name" value="Tetracycline Repressor, domain 2"/>
    <property type="match status" value="1"/>
</dbReference>
<dbReference type="GO" id="GO:0003700">
    <property type="term" value="F:DNA-binding transcription factor activity"/>
    <property type="evidence" value="ECO:0007669"/>
    <property type="project" value="TreeGrafter"/>
</dbReference>
<dbReference type="HOGENOM" id="CLU_069356_15_11_11"/>
<protein>
    <submittedName>
        <fullName evidence="6">Transcriptional regulator, TetR family</fullName>
    </submittedName>
</protein>
<keyword evidence="1" id="KW-0805">Transcription regulation</keyword>
<keyword evidence="7" id="KW-1185">Reference proteome</keyword>
<dbReference type="Pfam" id="PF00440">
    <property type="entry name" value="TetR_N"/>
    <property type="match status" value="1"/>
</dbReference>
<evidence type="ECO:0000256" key="3">
    <source>
        <dbReference type="ARBA" id="ARBA00023163"/>
    </source>
</evidence>
<dbReference type="AlphaFoldDB" id="C7R1D5"/>
<sequence length="247" mass="27251">MYPYVMEKTPRTPPARSLGHAVSTHISGRRAAVEKLITSDITERRALTQQALLATGRTLIANKGVAGVSVGDLAKEAGFTRGAFYSNFTDMDHFVAEVARLEWQHTLDTIESILSTLEITKDNAIDGAVDVMLQVLPRDRDRYLLWNEFSTVEIRFPDSSAELSAHSQAFSAALVDLLNSILESFDLEPVVPAVDLVEGIIGILSRSTRNELLPHSTPHRHITDATTLLERLLPTMLRSLTRPTAHA</sequence>
<reference evidence="6 7" key="1">
    <citation type="journal article" date="2009" name="Stand. Genomic Sci.">
        <title>Complete genome sequence of Jonesia denitrificans type strain (Prevot 55134).</title>
        <authorList>
            <person name="Pukall R."/>
            <person name="Gehrich-Schroter G."/>
            <person name="Lapidus A."/>
            <person name="Nolan M."/>
            <person name="Glavina Del Rio T."/>
            <person name="Lucas S."/>
            <person name="Chen F."/>
            <person name="Tice H."/>
            <person name="Pitluck S."/>
            <person name="Cheng J.F."/>
            <person name="Copeland A."/>
            <person name="Saunders E."/>
            <person name="Brettin T."/>
            <person name="Detter J.C."/>
            <person name="Bruce D."/>
            <person name="Goodwin L."/>
            <person name="Pati A."/>
            <person name="Ivanova N."/>
            <person name="Mavromatis K."/>
            <person name="Ovchinnikova G."/>
            <person name="Chen A."/>
            <person name="Palaniappan K."/>
            <person name="Land M."/>
            <person name="Hauser L."/>
            <person name="Chang Y.J."/>
            <person name="Jeffries C.D."/>
            <person name="Chain P."/>
            <person name="Goker M."/>
            <person name="Bristow J."/>
            <person name="Eisen J.A."/>
            <person name="Markowitz V."/>
            <person name="Hugenholtz P."/>
            <person name="Kyrpides N.C."/>
            <person name="Klenk H.P."/>
            <person name="Han C."/>
        </authorList>
    </citation>
    <scope>NUCLEOTIDE SEQUENCE [LARGE SCALE GENOMIC DNA]</scope>
    <source>
        <strain evidence="7">ATCC 14870 / DSM 20603 / BCRC 15368 / CIP 55.134 / JCM 11481 / NBRC 15587 / NCTC 10816 / Prevot 55134</strain>
    </source>
</reference>
<dbReference type="PROSITE" id="PS50977">
    <property type="entry name" value="HTH_TETR_2"/>
    <property type="match status" value="1"/>
</dbReference>
<dbReference type="SUPFAM" id="SSF46689">
    <property type="entry name" value="Homeodomain-like"/>
    <property type="match status" value="1"/>
</dbReference>
<keyword evidence="3" id="KW-0804">Transcription</keyword>
<organism evidence="6 7">
    <name type="scientific">Jonesia denitrificans (strain ATCC 14870 / DSM 20603 / BCRC 15368 / CIP 55.134 / JCM 11481 / NBRC 15587 / NCTC 10816 / Prevot 55134)</name>
    <name type="common">Listeria denitrificans</name>
    <dbReference type="NCBI Taxonomy" id="471856"/>
    <lineage>
        <taxon>Bacteria</taxon>
        <taxon>Bacillati</taxon>
        <taxon>Actinomycetota</taxon>
        <taxon>Actinomycetes</taxon>
        <taxon>Micrococcales</taxon>
        <taxon>Jonesiaceae</taxon>
        <taxon>Jonesia</taxon>
    </lineage>
</organism>
<evidence type="ECO:0000256" key="4">
    <source>
        <dbReference type="PROSITE-ProRule" id="PRU00335"/>
    </source>
</evidence>
<dbReference type="InterPro" id="IPR001647">
    <property type="entry name" value="HTH_TetR"/>
</dbReference>
<dbReference type="Proteomes" id="UP000000628">
    <property type="component" value="Chromosome"/>
</dbReference>
<feature type="domain" description="HTH tetR-type" evidence="5">
    <location>
        <begin position="46"/>
        <end position="106"/>
    </location>
</feature>
<dbReference type="InterPro" id="IPR050109">
    <property type="entry name" value="HTH-type_TetR-like_transc_reg"/>
</dbReference>
<dbReference type="eggNOG" id="COG1309">
    <property type="taxonomic scope" value="Bacteria"/>
</dbReference>
<keyword evidence="2 4" id="KW-0238">DNA-binding</keyword>
<dbReference type="EMBL" id="CP001706">
    <property type="protein sequence ID" value="ACV08350.1"/>
    <property type="molecule type" value="Genomic_DNA"/>
</dbReference>
<evidence type="ECO:0000256" key="1">
    <source>
        <dbReference type="ARBA" id="ARBA00023015"/>
    </source>
</evidence>
<dbReference type="KEGG" id="jde:Jden_0686"/>
<name>C7R1D5_JONDD</name>
<accession>C7R1D5</accession>
<dbReference type="STRING" id="471856.Jden_0686"/>
<gene>
    <name evidence="6" type="ordered locus">Jden_0686</name>
</gene>
<feature type="DNA-binding region" description="H-T-H motif" evidence="4">
    <location>
        <begin position="69"/>
        <end position="88"/>
    </location>
</feature>
<dbReference type="GO" id="GO:0000976">
    <property type="term" value="F:transcription cis-regulatory region binding"/>
    <property type="evidence" value="ECO:0007669"/>
    <property type="project" value="TreeGrafter"/>
</dbReference>